<keyword evidence="3" id="KW-1185">Reference proteome</keyword>
<comment type="caution">
    <text evidence="2">The sequence shown here is derived from an EMBL/GenBank/DDBJ whole genome shotgun (WGS) entry which is preliminary data.</text>
</comment>
<sequence>MSDPTSGSFDADRPQRKPGTAARPNVSRAWDNWSGGKDHYPSDADIAAKIVTILPNIRDSVRASRRFVQEAPRYLAELGIHQFLDIGAGLPQATGTNLHEAVQAVQPEARVVHVDNDPNAVMRGRAQLISSPDGRVVTVDGDLRKVAEILSNPEVTDTLDLNRPVAVCLNALIHFMGDDEDPPGMIRQLMRAVPSGSALTLTHATADYVPEASAQAEVVYRQAGLPAVHHRSLQQIADLVAGLDVLDPGIVPVERWAAPDCTAEPKPALPALTDALGYALVARKR</sequence>
<accession>A0ABT2K2B0</accession>
<dbReference type="GO" id="GO:0008168">
    <property type="term" value="F:methyltransferase activity"/>
    <property type="evidence" value="ECO:0007669"/>
    <property type="project" value="UniProtKB-KW"/>
</dbReference>
<keyword evidence="2" id="KW-0808">Transferase</keyword>
<dbReference type="SUPFAM" id="SSF53335">
    <property type="entry name" value="S-adenosyl-L-methionine-dependent methyltransferases"/>
    <property type="match status" value="1"/>
</dbReference>
<feature type="region of interest" description="Disordered" evidence="1">
    <location>
        <begin position="1"/>
        <end position="35"/>
    </location>
</feature>
<evidence type="ECO:0000313" key="3">
    <source>
        <dbReference type="Proteomes" id="UP001156389"/>
    </source>
</evidence>
<name>A0ABT2K2B0_9ACTN</name>
<dbReference type="InterPro" id="IPR029063">
    <property type="entry name" value="SAM-dependent_MTases_sf"/>
</dbReference>
<dbReference type="PIRSF" id="PIRSF017393">
    <property type="entry name" value="MTase_SAV2177"/>
    <property type="match status" value="1"/>
</dbReference>
<evidence type="ECO:0000313" key="2">
    <source>
        <dbReference type="EMBL" id="MCT2593589.1"/>
    </source>
</evidence>
<protein>
    <submittedName>
        <fullName evidence="2">SAM-dependent methyltransferase</fullName>
    </submittedName>
</protein>
<reference evidence="2 3" key="1">
    <citation type="submission" date="2021-10" db="EMBL/GenBank/DDBJ databases">
        <title>Streptomyces gossypii sp. nov., isolated from soil collected from cotton field.</title>
        <authorList>
            <person name="Ge X."/>
            <person name="Chen X."/>
            <person name="Liu W."/>
        </authorList>
    </citation>
    <scope>NUCLEOTIDE SEQUENCE [LARGE SCALE GENOMIC DNA]</scope>
    <source>
        <strain evidence="2 3">N2-109</strain>
    </source>
</reference>
<dbReference type="InterPro" id="IPR006764">
    <property type="entry name" value="SAM_dep_MeTrfase_SAV2177_type"/>
</dbReference>
<dbReference type="GO" id="GO:0032259">
    <property type="term" value="P:methylation"/>
    <property type="evidence" value="ECO:0007669"/>
    <property type="project" value="UniProtKB-KW"/>
</dbReference>
<dbReference type="EMBL" id="JAJAGO010000014">
    <property type="protein sequence ID" value="MCT2593589.1"/>
    <property type="molecule type" value="Genomic_DNA"/>
</dbReference>
<evidence type="ECO:0000256" key="1">
    <source>
        <dbReference type="SAM" id="MobiDB-lite"/>
    </source>
</evidence>
<organism evidence="2 3">
    <name type="scientific">Streptomyces gossypii</name>
    <dbReference type="NCBI Taxonomy" id="2883101"/>
    <lineage>
        <taxon>Bacteria</taxon>
        <taxon>Bacillati</taxon>
        <taxon>Actinomycetota</taxon>
        <taxon>Actinomycetes</taxon>
        <taxon>Kitasatosporales</taxon>
        <taxon>Streptomycetaceae</taxon>
        <taxon>Streptomyces</taxon>
    </lineage>
</organism>
<keyword evidence="2" id="KW-0489">Methyltransferase</keyword>
<proteinExistence type="predicted"/>
<dbReference type="Gene3D" id="3.40.50.150">
    <property type="entry name" value="Vaccinia Virus protein VP39"/>
    <property type="match status" value="1"/>
</dbReference>
<dbReference type="RefSeq" id="WP_260220958.1">
    <property type="nucleotide sequence ID" value="NZ_JAJAGO010000014.1"/>
</dbReference>
<dbReference type="Proteomes" id="UP001156389">
    <property type="component" value="Unassembled WGS sequence"/>
</dbReference>
<gene>
    <name evidence="2" type="ORF">LHJ74_27415</name>
</gene>
<dbReference type="Pfam" id="PF04672">
    <property type="entry name" value="Methyltransf_19"/>
    <property type="match status" value="1"/>
</dbReference>